<keyword evidence="2" id="KW-1015">Disulfide bond</keyword>
<dbReference type="InterPro" id="IPR018378">
    <property type="entry name" value="C-type_lectin_CS"/>
</dbReference>
<dbReference type="Proteomes" id="UP000261560">
    <property type="component" value="Unplaced"/>
</dbReference>
<dbReference type="SUPFAM" id="SSF56436">
    <property type="entry name" value="C-type lectin-like"/>
    <property type="match status" value="1"/>
</dbReference>
<dbReference type="GO" id="GO:0030246">
    <property type="term" value="F:carbohydrate binding"/>
    <property type="evidence" value="ECO:0007669"/>
    <property type="project" value="UniProtKB-KW"/>
</dbReference>
<proteinExistence type="predicted"/>
<evidence type="ECO:0000313" key="5">
    <source>
        <dbReference type="Proteomes" id="UP000261560"/>
    </source>
</evidence>
<dbReference type="CDD" id="cd03590">
    <property type="entry name" value="CLECT_DC-SIGN_like"/>
    <property type="match status" value="1"/>
</dbReference>
<name>A0A3B3CF38_ORYME</name>
<evidence type="ECO:0000259" key="3">
    <source>
        <dbReference type="PROSITE" id="PS50041"/>
    </source>
</evidence>
<keyword evidence="5" id="KW-1185">Reference proteome</keyword>
<evidence type="ECO:0000256" key="1">
    <source>
        <dbReference type="ARBA" id="ARBA00022734"/>
    </source>
</evidence>
<dbReference type="GeneTree" id="ENSGT00940000164508"/>
<dbReference type="PANTHER" id="PTHR22803">
    <property type="entry name" value="MANNOSE, PHOSPHOLIPASE, LECTIN RECEPTOR RELATED"/>
    <property type="match status" value="1"/>
</dbReference>
<dbReference type="Ensembl" id="ENSOMET00000034094.1">
    <property type="protein sequence ID" value="ENSOMEP00000015682.1"/>
    <property type="gene ID" value="ENSOMEG00000017352.1"/>
</dbReference>
<evidence type="ECO:0000256" key="2">
    <source>
        <dbReference type="ARBA" id="ARBA00023157"/>
    </source>
</evidence>
<dbReference type="PROSITE" id="PS00615">
    <property type="entry name" value="C_TYPE_LECTIN_1"/>
    <property type="match status" value="1"/>
</dbReference>
<dbReference type="InterPro" id="IPR016187">
    <property type="entry name" value="CTDL_fold"/>
</dbReference>
<dbReference type="AlphaFoldDB" id="A0A3B3CF38"/>
<dbReference type="InterPro" id="IPR033989">
    <property type="entry name" value="CD209-like_CTLD"/>
</dbReference>
<organism evidence="4 5">
    <name type="scientific">Oryzias melastigma</name>
    <name type="common">Marine medaka</name>
    <dbReference type="NCBI Taxonomy" id="30732"/>
    <lineage>
        <taxon>Eukaryota</taxon>
        <taxon>Metazoa</taxon>
        <taxon>Chordata</taxon>
        <taxon>Craniata</taxon>
        <taxon>Vertebrata</taxon>
        <taxon>Euteleostomi</taxon>
        <taxon>Actinopterygii</taxon>
        <taxon>Neopterygii</taxon>
        <taxon>Teleostei</taxon>
        <taxon>Neoteleostei</taxon>
        <taxon>Acanthomorphata</taxon>
        <taxon>Ovalentaria</taxon>
        <taxon>Atherinomorphae</taxon>
        <taxon>Beloniformes</taxon>
        <taxon>Adrianichthyidae</taxon>
        <taxon>Oryziinae</taxon>
        <taxon>Oryzias</taxon>
    </lineage>
</organism>
<dbReference type="InterPro" id="IPR001304">
    <property type="entry name" value="C-type_lectin-like"/>
</dbReference>
<dbReference type="PaxDb" id="30732-ENSOMEP00000015682"/>
<protein>
    <submittedName>
        <fullName evidence="4">Asialoglycoprotein receptor-like 1</fullName>
    </submittedName>
</protein>
<dbReference type="Gene3D" id="3.10.100.10">
    <property type="entry name" value="Mannose-Binding Protein A, subunit A"/>
    <property type="match status" value="1"/>
</dbReference>
<reference evidence="4" key="2">
    <citation type="submission" date="2025-09" db="UniProtKB">
        <authorList>
            <consortium name="Ensembl"/>
        </authorList>
    </citation>
    <scope>IDENTIFICATION</scope>
</reference>
<dbReference type="PROSITE" id="PS50041">
    <property type="entry name" value="C_TYPE_LECTIN_2"/>
    <property type="match status" value="1"/>
</dbReference>
<dbReference type="Pfam" id="PF00059">
    <property type="entry name" value="Lectin_C"/>
    <property type="match status" value="1"/>
</dbReference>
<keyword evidence="1" id="KW-0430">Lectin</keyword>
<feature type="domain" description="C-type lectin" evidence="3">
    <location>
        <begin position="89"/>
        <end position="206"/>
    </location>
</feature>
<dbReference type="InterPro" id="IPR050111">
    <property type="entry name" value="C-type_lectin/snaclec_domain"/>
</dbReference>
<sequence length="209" mass="23582">MTRIEVQHLPECSPCPSAAAASWRRVWVKEDRSSTLVKRPRVAIFVSERLLLPAFLANHRSTLSSISPSRGQSVWCFDSGSCREGWASFQGSCYWLSSTTATWKKAEETCRSHGAHLLVVNSAEELVSFIPKTSEDPQRGSLIFHYWIGLVEPHQEGEWTWVDGTDFSSTPTENGEDCGQLHASVKRIRKLWNDADCNLSYRFICESKA</sequence>
<dbReference type="InterPro" id="IPR016186">
    <property type="entry name" value="C-type_lectin-like/link_sf"/>
</dbReference>
<reference evidence="4" key="1">
    <citation type="submission" date="2025-08" db="UniProtKB">
        <authorList>
            <consortium name="Ensembl"/>
        </authorList>
    </citation>
    <scope>IDENTIFICATION</scope>
</reference>
<dbReference type="SMART" id="SM00034">
    <property type="entry name" value="CLECT"/>
    <property type="match status" value="1"/>
</dbReference>
<evidence type="ECO:0000313" key="4">
    <source>
        <dbReference type="Ensembl" id="ENSOMEP00000015682.1"/>
    </source>
</evidence>
<accession>A0A3B3CF38</accession>
<dbReference type="STRING" id="30732.ENSOMEP00000015682"/>